<sequence>MNWFKEKCSHLYEKIGKCYDRIDYGNGTHINAYIVKKCKICGNITAKTVYSNEFTKYTSPVRVDDCVKKLIAKGYVDKVDFFLEHENDNIPWK</sequence>
<proteinExistence type="predicted"/>
<protein>
    <submittedName>
        <fullName evidence="1">Uncharacterized protein</fullName>
    </submittedName>
</protein>
<evidence type="ECO:0000313" key="1">
    <source>
        <dbReference type="EMBL" id="DAE27943.1"/>
    </source>
</evidence>
<reference evidence="1" key="1">
    <citation type="journal article" date="2021" name="Proc. Natl. Acad. Sci. U.S.A.">
        <title>A Catalog of Tens of Thousands of Viruses from Human Metagenomes Reveals Hidden Associations with Chronic Diseases.</title>
        <authorList>
            <person name="Tisza M.J."/>
            <person name="Buck C.B."/>
        </authorList>
    </citation>
    <scope>NUCLEOTIDE SEQUENCE</scope>
    <source>
        <strain evidence="1">CtDYl1</strain>
    </source>
</reference>
<dbReference type="EMBL" id="BK015846">
    <property type="protein sequence ID" value="DAE27943.1"/>
    <property type="molecule type" value="Genomic_DNA"/>
</dbReference>
<accession>A0A8S5R9B8</accession>
<name>A0A8S5R9B8_9VIRU</name>
<organism evidence="1">
    <name type="scientific">virus sp. ctDYl1</name>
    <dbReference type="NCBI Taxonomy" id="2826795"/>
    <lineage>
        <taxon>Viruses</taxon>
    </lineage>
</organism>